<organism evidence="2 3">
    <name type="scientific">Celeribacter ethanolicus</name>
    <dbReference type="NCBI Taxonomy" id="1758178"/>
    <lineage>
        <taxon>Bacteria</taxon>
        <taxon>Pseudomonadati</taxon>
        <taxon>Pseudomonadota</taxon>
        <taxon>Alphaproteobacteria</taxon>
        <taxon>Rhodobacterales</taxon>
        <taxon>Roseobacteraceae</taxon>
        <taxon>Celeribacter</taxon>
    </lineage>
</organism>
<evidence type="ECO:0000313" key="3">
    <source>
        <dbReference type="Proteomes" id="UP000217935"/>
    </source>
</evidence>
<gene>
    <name evidence="2" type="ORF">CEW89_03410</name>
</gene>
<reference evidence="2 3" key="1">
    <citation type="submission" date="2017-06" db="EMBL/GenBank/DDBJ databases">
        <title>Celeribacter sp. TSPH2 complete genome sequence.</title>
        <authorList>
            <person name="Woo J.-H."/>
            <person name="Kim H.-S."/>
        </authorList>
    </citation>
    <scope>NUCLEOTIDE SEQUENCE [LARGE SCALE GENOMIC DNA]</scope>
    <source>
        <strain evidence="2 3">TSPH2</strain>
    </source>
</reference>
<name>A0A291G9H5_9RHOB</name>
<dbReference type="Proteomes" id="UP000217935">
    <property type="component" value="Chromosome"/>
</dbReference>
<dbReference type="STRING" id="1758178.GCA_001550095_02974"/>
<dbReference type="PROSITE" id="PS50213">
    <property type="entry name" value="FAS1"/>
    <property type="match status" value="1"/>
</dbReference>
<dbReference type="FunFam" id="2.30.180.10:FF:000032">
    <property type="entry name" value="Fasciclin domain-containing protein, putative"/>
    <property type="match status" value="1"/>
</dbReference>
<evidence type="ECO:0000313" key="2">
    <source>
        <dbReference type="EMBL" id="ATG46692.1"/>
    </source>
</evidence>
<dbReference type="PANTHER" id="PTHR10900">
    <property type="entry name" value="PERIOSTIN-RELATED"/>
    <property type="match status" value="1"/>
</dbReference>
<sequence>MNGRRETFARFAGLCPQKAGEDVAHAKLTNMKRRFLMKTRGKFLALSTAALMAAAPLASFADAPVNGAEIINEQALDQNATIAENAMKVQNLTTLIEAVKAAGLAEELMGEGPYTLFAPTNAAFDKLPAEAVADLMKPENRDMLQDVINAHLVKGEFTPQMIDDLLKSDESPDNIALPENVAVDFDNNIVTLTTVSGDPIRVEKGTGEELILRDAQGNLVTTLAKDIEQSNGVMYFVDGVLMPVS</sequence>
<dbReference type="InterPro" id="IPR036378">
    <property type="entry name" value="FAS1_dom_sf"/>
</dbReference>
<dbReference type="EMBL" id="CP022196">
    <property type="protein sequence ID" value="ATG46692.1"/>
    <property type="molecule type" value="Genomic_DNA"/>
</dbReference>
<keyword evidence="3" id="KW-1185">Reference proteome</keyword>
<accession>A0A291G9H5</accession>
<dbReference type="KEGG" id="ceh:CEW89_03410"/>
<dbReference type="SUPFAM" id="SSF82153">
    <property type="entry name" value="FAS1 domain"/>
    <property type="match status" value="1"/>
</dbReference>
<dbReference type="Pfam" id="PF02469">
    <property type="entry name" value="Fasciclin"/>
    <property type="match status" value="1"/>
</dbReference>
<dbReference type="Gene3D" id="2.30.180.10">
    <property type="entry name" value="FAS1 domain"/>
    <property type="match status" value="1"/>
</dbReference>
<dbReference type="AlphaFoldDB" id="A0A291G9H5"/>
<protein>
    <submittedName>
        <fullName evidence="2">Fasciclin</fullName>
    </submittedName>
</protein>
<feature type="domain" description="FAS1" evidence="1">
    <location>
        <begin position="79"/>
        <end position="241"/>
    </location>
</feature>
<proteinExistence type="predicted"/>
<evidence type="ECO:0000259" key="1">
    <source>
        <dbReference type="PROSITE" id="PS50213"/>
    </source>
</evidence>
<dbReference type="InterPro" id="IPR000782">
    <property type="entry name" value="FAS1_domain"/>
</dbReference>
<dbReference type="SMART" id="SM00554">
    <property type="entry name" value="FAS1"/>
    <property type="match status" value="1"/>
</dbReference>
<dbReference type="PANTHER" id="PTHR10900:SF77">
    <property type="entry name" value="FI19380P1"/>
    <property type="match status" value="1"/>
</dbReference>
<dbReference type="GO" id="GO:0005615">
    <property type="term" value="C:extracellular space"/>
    <property type="evidence" value="ECO:0007669"/>
    <property type="project" value="TreeGrafter"/>
</dbReference>
<dbReference type="InterPro" id="IPR050904">
    <property type="entry name" value="Adhesion/Biosynth-related"/>
</dbReference>